<dbReference type="RefSeq" id="WP_002944929.1">
    <property type="nucleotide sequence ID" value="NZ_CAJPTG010000014.1"/>
</dbReference>
<sequence length="132" mass="15226">MARNFCLLIAAAALLYGSEEFILWAKISTKNNSVIYDKLALSKAMVLSELEYEYLCEIDASKQPAQSSLDFLNLHKNELFECFLHYKFKVEDRFVQYNKNMSSATDLTLFPVRFTVKFKPSSAIISVFKNKE</sequence>
<evidence type="ECO:0000313" key="1">
    <source>
        <dbReference type="EMBL" id="QCD47551.1"/>
    </source>
</evidence>
<keyword evidence="1" id="KW-0969">Cilium</keyword>
<protein>
    <submittedName>
        <fullName evidence="1">Flagellar-associated protein FlgQ</fullName>
    </submittedName>
</protein>
<reference evidence="1 2" key="1">
    <citation type="submission" date="2016-07" db="EMBL/GenBank/DDBJ databases">
        <title>Comparative genomics of the Campylobacter concisus group.</title>
        <authorList>
            <person name="Miller W.G."/>
            <person name="Yee E."/>
            <person name="Chapman M.H."/>
            <person name="Huynh S."/>
            <person name="Bono J.L."/>
            <person name="On S.L.W."/>
            <person name="StLeger J."/>
            <person name="Foster G."/>
            <person name="Parker C.T."/>
        </authorList>
    </citation>
    <scope>NUCLEOTIDE SEQUENCE [LARGE SCALE GENOMIC DNA]</scope>
    <source>
        <strain evidence="1 2">ATCC 33238</strain>
    </source>
</reference>
<keyword evidence="1" id="KW-0282">Flagellum</keyword>
<dbReference type="KEGG" id="crx:CRECT_1939"/>
<dbReference type="Proteomes" id="UP000502377">
    <property type="component" value="Chromosome"/>
</dbReference>
<dbReference type="AlphaFoldDB" id="A0A6G5QPJ3"/>
<keyword evidence="1" id="KW-0966">Cell projection</keyword>
<dbReference type="EMBL" id="CP012543">
    <property type="protein sequence ID" value="QCD47551.1"/>
    <property type="molecule type" value="Genomic_DNA"/>
</dbReference>
<accession>A0A6G5QPJ3</accession>
<proteinExistence type="predicted"/>
<evidence type="ECO:0000313" key="2">
    <source>
        <dbReference type="Proteomes" id="UP000502377"/>
    </source>
</evidence>
<organism evidence="1 2">
    <name type="scientific">Campylobacter rectus</name>
    <name type="common">Wolinella recta</name>
    <dbReference type="NCBI Taxonomy" id="203"/>
    <lineage>
        <taxon>Bacteria</taxon>
        <taxon>Pseudomonadati</taxon>
        <taxon>Campylobacterota</taxon>
        <taxon>Epsilonproteobacteria</taxon>
        <taxon>Campylobacterales</taxon>
        <taxon>Campylobacteraceae</taxon>
        <taxon>Campylobacter</taxon>
    </lineage>
</organism>
<gene>
    <name evidence="1" type="primary">flgQ</name>
    <name evidence="1" type="ORF">CRECT_1939</name>
</gene>
<name>A0A6G5QPJ3_CAMRE</name>